<evidence type="ECO:0000256" key="6">
    <source>
        <dbReference type="ARBA" id="ARBA00023242"/>
    </source>
</evidence>
<dbReference type="InterPro" id="IPR053793">
    <property type="entry name" value="PB1-like"/>
</dbReference>
<keyword evidence="7 8" id="KW-0927">Auxin signaling pathway</keyword>
<evidence type="ECO:0000259" key="10">
    <source>
        <dbReference type="PROSITE" id="PS51745"/>
    </source>
</evidence>
<dbReference type="GO" id="GO:0009734">
    <property type="term" value="P:auxin-activated signaling pathway"/>
    <property type="evidence" value="ECO:0007669"/>
    <property type="project" value="UniProtKB-UniRule"/>
</dbReference>
<dbReference type="GO" id="GO:0006355">
    <property type="term" value="P:regulation of DNA-templated transcription"/>
    <property type="evidence" value="ECO:0007669"/>
    <property type="project" value="InterPro"/>
</dbReference>
<organism evidence="11 12">
    <name type="scientific">Nepenthes gracilis</name>
    <name type="common">Slender pitcher plant</name>
    <dbReference type="NCBI Taxonomy" id="150966"/>
    <lineage>
        <taxon>Eukaryota</taxon>
        <taxon>Viridiplantae</taxon>
        <taxon>Streptophyta</taxon>
        <taxon>Embryophyta</taxon>
        <taxon>Tracheophyta</taxon>
        <taxon>Spermatophyta</taxon>
        <taxon>Magnoliopsida</taxon>
        <taxon>eudicotyledons</taxon>
        <taxon>Gunneridae</taxon>
        <taxon>Pentapetalae</taxon>
        <taxon>Caryophyllales</taxon>
        <taxon>Nepenthaceae</taxon>
        <taxon>Nepenthes</taxon>
    </lineage>
</organism>
<accession>A0AAD3XLA6</accession>
<evidence type="ECO:0000256" key="4">
    <source>
        <dbReference type="ARBA" id="ARBA00023015"/>
    </source>
</evidence>
<dbReference type="PANTHER" id="PTHR31734">
    <property type="entry name" value="AUXIN-RESPONSIVE PROTEIN IAA17"/>
    <property type="match status" value="1"/>
</dbReference>
<keyword evidence="3 8" id="KW-0678">Repressor</keyword>
<evidence type="ECO:0000256" key="2">
    <source>
        <dbReference type="ARBA" id="ARBA00006728"/>
    </source>
</evidence>
<keyword evidence="12" id="KW-1185">Reference proteome</keyword>
<evidence type="ECO:0000313" key="11">
    <source>
        <dbReference type="EMBL" id="GMH08506.1"/>
    </source>
</evidence>
<dbReference type="FunFam" id="3.10.20.90:FF:000078">
    <property type="entry name" value="Auxin-responsive protein"/>
    <property type="match status" value="1"/>
</dbReference>
<dbReference type="SUPFAM" id="SSF54277">
    <property type="entry name" value="CAD &amp; PB1 domains"/>
    <property type="match status" value="1"/>
</dbReference>
<gene>
    <name evidence="11" type="ORF">Nepgr_010346</name>
</gene>
<evidence type="ECO:0000256" key="1">
    <source>
        <dbReference type="ARBA" id="ARBA00004123"/>
    </source>
</evidence>
<dbReference type="GO" id="GO:0005634">
    <property type="term" value="C:nucleus"/>
    <property type="evidence" value="ECO:0007669"/>
    <property type="project" value="UniProtKB-SubCell"/>
</dbReference>
<dbReference type="Pfam" id="PF02309">
    <property type="entry name" value="AUX_IAA"/>
    <property type="match status" value="1"/>
</dbReference>
<reference evidence="11" key="1">
    <citation type="submission" date="2023-05" db="EMBL/GenBank/DDBJ databases">
        <title>Nepenthes gracilis genome sequencing.</title>
        <authorList>
            <person name="Fukushima K."/>
        </authorList>
    </citation>
    <scope>NUCLEOTIDE SEQUENCE</scope>
    <source>
        <strain evidence="11">SING2019-196</strain>
    </source>
</reference>
<sequence length="246" mass="27045">MEVGRKQLTDMLSEERGLHLKETELRLGLPGGGAEAVGKTNGKRGFLETVDLKLHLQSKESAAGADHYSPTTEKNLLPRTKDPVNPPAKAQVVGWPPVRSSRKKIMTHQKNSQEENIEKGSGGGGGAAAFVKVSIDGAPYLRKVDLKMYQSYQELSDALGKMFSAFTMGNYGDQGMIDFMNESKLMDLLNSSEFVPTYEDKDGDWMLVGDVPWEMFVDSCKRLRIIKGSEAVGLAPRAMEKCKSRG</sequence>
<comment type="function">
    <text evidence="8">Aux/IAA proteins are short-lived transcriptional factors that function as repressors of early auxin response genes at low auxin concentrations.</text>
</comment>
<evidence type="ECO:0000256" key="7">
    <source>
        <dbReference type="ARBA" id="ARBA00023294"/>
    </source>
</evidence>
<dbReference type="EMBL" id="BSYO01000008">
    <property type="protein sequence ID" value="GMH08506.1"/>
    <property type="molecule type" value="Genomic_DNA"/>
</dbReference>
<keyword evidence="6 8" id="KW-0539">Nucleus</keyword>
<feature type="domain" description="PB1" evidence="10">
    <location>
        <begin position="128"/>
        <end position="233"/>
    </location>
</feature>
<name>A0AAD3XLA6_NEPGR</name>
<dbReference type="PANTHER" id="PTHR31734:SF103">
    <property type="entry name" value="AUXIN-RESPONSIVE PROTEIN IAA16"/>
    <property type="match status" value="1"/>
</dbReference>
<comment type="similarity">
    <text evidence="2 8">Belongs to the Aux/IAA family.</text>
</comment>
<evidence type="ECO:0000256" key="9">
    <source>
        <dbReference type="SAM" id="MobiDB-lite"/>
    </source>
</evidence>
<keyword evidence="5 8" id="KW-0804">Transcription</keyword>
<protein>
    <recommendedName>
        <fullName evidence="8">Auxin-responsive protein</fullName>
    </recommendedName>
</protein>
<comment type="subcellular location">
    <subcellularLocation>
        <location evidence="1 8">Nucleus</location>
    </subcellularLocation>
</comment>
<comment type="caution">
    <text evidence="11">The sequence shown here is derived from an EMBL/GenBank/DDBJ whole genome shotgun (WGS) entry which is preliminary data.</text>
</comment>
<dbReference type="PROSITE" id="PS51745">
    <property type="entry name" value="PB1"/>
    <property type="match status" value="1"/>
</dbReference>
<dbReference type="InterPro" id="IPR033389">
    <property type="entry name" value="AUX/IAA_dom"/>
</dbReference>
<dbReference type="Proteomes" id="UP001279734">
    <property type="component" value="Unassembled WGS sequence"/>
</dbReference>
<dbReference type="AlphaFoldDB" id="A0AAD3XLA6"/>
<evidence type="ECO:0000256" key="5">
    <source>
        <dbReference type="ARBA" id="ARBA00023163"/>
    </source>
</evidence>
<dbReference type="InterPro" id="IPR003311">
    <property type="entry name" value="AUX_IAA"/>
</dbReference>
<evidence type="ECO:0000313" key="12">
    <source>
        <dbReference type="Proteomes" id="UP001279734"/>
    </source>
</evidence>
<comment type="subunit">
    <text evidence="8">Homodimers and heterodimers.</text>
</comment>
<keyword evidence="4 8" id="KW-0805">Transcription regulation</keyword>
<proteinExistence type="inferred from homology"/>
<dbReference type="Gene3D" id="3.10.20.90">
    <property type="entry name" value="Phosphatidylinositol 3-kinase Catalytic Subunit, Chain A, domain 1"/>
    <property type="match status" value="1"/>
</dbReference>
<evidence type="ECO:0000256" key="8">
    <source>
        <dbReference type="RuleBase" id="RU004549"/>
    </source>
</evidence>
<feature type="region of interest" description="Disordered" evidence="9">
    <location>
        <begin position="60"/>
        <end position="96"/>
    </location>
</feature>
<evidence type="ECO:0000256" key="3">
    <source>
        <dbReference type="ARBA" id="ARBA00022491"/>
    </source>
</evidence>